<evidence type="ECO:0000259" key="15">
    <source>
        <dbReference type="Pfam" id="PF05187"/>
    </source>
</evidence>
<dbReference type="Proteomes" id="UP000003009">
    <property type="component" value="Unassembled WGS sequence"/>
</dbReference>
<dbReference type="EC" id="1.5.5.1" evidence="14"/>
<comment type="subcellular location">
    <subcellularLocation>
        <location evidence="2">Membrane</location>
    </subcellularLocation>
</comment>
<keyword evidence="13" id="KW-0472">Membrane</keyword>
<evidence type="ECO:0000313" key="17">
    <source>
        <dbReference type="EMBL" id="EEP67573.1"/>
    </source>
</evidence>
<dbReference type="PANTHER" id="PTHR10617:SF107">
    <property type="entry name" value="ELECTRON TRANSFER FLAVOPROTEIN-UBIQUINONE OXIDOREDUCTASE, MITOCHONDRIAL"/>
    <property type="match status" value="1"/>
</dbReference>
<dbReference type="HOGENOM" id="CLU_009667_4_1_4"/>
<dbReference type="Pfam" id="PF21162">
    <property type="entry name" value="ETFQO_UQ-bd"/>
    <property type="match status" value="1"/>
</dbReference>
<evidence type="ECO:0000256" key="6">
    <source>
        <dbReference type="ARBA" id="ARBA00022827"/>
    </source>
</evidence>
<keyword evidence="18" id="KW-1185">Reference proteome</keyword>
<keyword evidence="7" id="KW-0809">Transit peptide</keyword>
<dbReference type="InterPro" id="IPR040156">
    <property type="entry name" value="ETF-QO"/>
</dbReference>
<accession>C4GIF1</accession>
<feature type="domain" description="ETF-QO/FixC ubiquinone-binding" evidence="16">
    <location>
        <begin position="211"/>
        <end position="304"/>
    </location>
</feature>
<keyword evidence="8 14" id="KW-0249">Electron transport</keyword>
<dbReference type="Gene3D" id="3.30.9.90">
    <property type="match status" value="1"/>
</dbReference>
<name>C4GIF1_9NEIS</name>
<evidence type="ECO:0000259" key="16">
    <source>
        <dbReference type="Pfam" id="PF21162"/>
    </source>
</evidence>
<dbReference type="GO" id="GO:0051539">
    <property type="term" value="F:4 iron, 4 sulfur cluster binding"/>
    <property type="evidence" value="ECO:0007669"/>
    <property type="project" value="UniProtKB-UniRule"/>
</dbReference>
<organism evidence="17 18">
    <name type="scientific">Kingella oralis ATCC 51147</name>
    <dbReference type="NCBI Taxonomy" id="629741"/>
    <lineage>
        <taxon>Bacteria</taxon>
        <taxon>Pseudomonadati</taxon>
        <taxon>Pseudomonadota</taxon>
        <taxon>Betaproteobacteria</taxon>
        <taxon>Neisseriales</taxon>
        <taxon>Neisseriaceae</taxon>
        <taxon>Kingella</taxon>
    </lineage>
</organism>
<evidence type="ECO:0000256" key="3">
    <source>
        <dbReference type="ARBA" id="ARBA00022448"/>
    </source>
</evidence>
<dbReference type="GO" id="GO:0004174">
    <property type="term" value="F:electron-transferring-flavoprotein dehydrogenase activity"/>
    <property type="evidence" value="ECO:0007669"/>
    <property type="project" value="UniProtKB-UniRule"/>
</dbReference>
<evidence type="ECO:0000256" key="4">
    <source>
        <dbReference type="ARBA" id="ARBA00022630"/>
    </source>
</evidence>
<evidence type="ECO:0000256" key="8">
    <source>
        <dbReference type="ARBA" id="ARBA00022982"/>
    </source>
</evidence>
<protein>
    <recommendedName>
        <fullName evidence="14">Electron transfer flavoprotein-ubiquinone oxidoreductase</fullName>
        <shortName evidence="14">ETF-QO</shortName>
        <ecNumber evidence="14">1.5.5.1</ecNumber>
    </recommendedName>
</protein>
<dbReference type="STRING" id="629741.GCWU000324_01821"/>
<dbReference type="Pfam" id="PF13450">
    <property type="entry name" value="NAD_binding_8"/>
    <property type="match status" value="1"/>
</dbReference>
<keyword evidence="9 14" id="KW-0560">Oxidoreductase</keyword>
<dbReference type="FunFam" id="3.30.70.20:FF:000015">
    <property type="entry name" value="Electron transfer flavoprotein-ubiquinone oxidoreductase"/>
    <property type="match status" value="1"/>
</dbReference>
<evidence type="ECO:0000256" key="7">
    <source>
        <dbReference type="ARBA" id="ARBA00022946"/>
    </source>
</evidence>
<dbReference type="InterPro" id="IPR007859">
    <property type="entry name" value="ETF-QO/FixX_C"/>
</dbReference>
<comment type="cofactor">
    <cofactor evidence="14">
        <name>[4Fe-4S] cluster</name>
        <dbReference type="ChEBI" id="CHEBI:49883"/>
    </cofactor>
    <text evidence="14">Binds 1 [4Fe-4S] cluster.</text>
</comment>
<keyword evidence="12 14" id="KW-0830">Ubiquinone</keyword>
<dbReference type="SUPFAM" id="SSF51905">
    <property type="entry name" value="FAD/NAD(P)-binding domain"/>
    <property type="match status" value="1"/>
</dbReference>
<evidence type="ECO:0000256" key="14">
    <source>
        <dbReference type="RuleBase" id="RU366068"/>
    </source>
</evidence>
<evidence type="ECO:0000256" key="5">
    <source>
        <dbReference type="ARBA" id="ARBA00022723"/>
    </source>
</evidence>
<dbReference type="SUPFAM" id="SSF54373">
    <property type="entry name" value="FAD-linked reductases, C-terminal domain"/>
    <property type="match status" value="1"/>
</dbReference>
<keyword evidence="11 14" id="KW-0411">Iron-sulfur</keyword>
<dbReference type="InterPro" id="IPR049398">
    <property type="entry name" value="ETF-QO/FixC_UQ-bd"/>
</dbReference>
<dbReference type="EMBL" id="ACJW02000003">
    <property type="protein sequence ID" value="EEP67573.1"/>
    <property type="molecule type" value="Genomic_DNA"/>
</dbReference>
<proteinExistence type="predicted"/>
<dbReference type="RefSeq" id="WP_003796527.1">
    <property type="nucleotide sequence ID" value="NZ_GG665872.1"/>
</dbReference>
<dbReference type="GeneID" id="84906182"/>
<evidence type="ECO:0000256" key="10">
    <source>
        <dbReference type="ARBA" id="ARBA00023004"/>
    </source>
</evidence>
<keyword evidence="6 14" id="KW-0274">FAD</keyword>
<evidence type="ECO:0000256" key="1">
    <source>
        <dbReference type="ARBA" id="ARBA00001974"/>
    </source>
</evidence>
<comment type="caution">
    <text evidence="17">The sequence shown here is derived from an EMBL/GenBank/DDBJ whole genome shotgun (WGS) entry which is preliminary data.</text>
</comment>
<dbReference type="OrthoDB" id="9766632at2"/>
<gene>
    <name evidence="17" type="ORF">GCWU000324_01821</name>
</gene>
<dbReference type="Pfam" id="PF05187">
    <property type="entry name" value="Fer4_ETF_QO"/>
    <property type="match status" value="1"/>
</dbReference>
<dbReference type="SUPFAM" id="SSF54862">
    <property type="entry name" value="4Fe-4S ferredoxins"/>
    <property type="match status" value="1"/>
</dbReference>
<comment type="function">
    <text evidence="14">Accepts electrons from ETF and reduces ubiquinone.</text>
</comment>
<keyword evidence="10 14" id="KW-0408">Iron</keyword>
<keyword evidence="5 14" id="KW-0479">Metal-binding</keyword>
<evidence type="ECO:0000256" key="11">
    <source>
        <dbReference type="ARBA" id="ARBA00023014"/>
    </source>
</evidence>
<dbReference type="GO" id="GO:0046872">
    <property type="term" value="F:metal ion binding"/>
    <property type="evidence" value="ECO:0007669"/>
    <property type="project" value="UniProtKB-KW"/>
</dbReference>
<evidence type="ECO:0000256" key="13">
    <source>
        <dbReference type="ARBA" id="ARBA00023136"/>
    </source>
</evidence>
<feature type="domain" description="ETF-QO/FixX C-terminal" evidence="15">
    <location>
        <begin position="448"/>
        <end position="548"/>
    </location>
</feature>
<dbReference type="Gene3D" id="3.50.50.60">
    <property type="entry name" value="FAD/NAD(P)-binding domain"/>
    <property type="match status" value="1"/>
</dbReference>
<dbReference type="AlphaFoldDB" id="C4GIF1"/>
<evidence type="ECO:0000256" key="12">
    <source>
        <dbReference type="ARBA" id="ARBA00023075"/>
    </source>
</evidence>
<dbReference type="InterPro" id="IPR036188">
    <property type="entry name" value="FAD/NAD-bd_sf"/>
</dbReference>
<keyword evidence="4 14" id="KW-0285">Flavoprotein</keyword>
<evidence type="ECO:0000256" key="2">
    <source>
        <dbReference type="ARBA" id="ARBA00004370"/>
    </source>
</evidence>
<dbReference type="PANTHER" id="PTHR10617">
    <property type="entry name" value="ELECTRON TRANSFER FLAVOPROTEIN-UBIQUINONE OXIDOREDUCTASE"/>
    <property type="match status" value="1"/>
</dbReference>
<evidence type="ECO:0000313" key="18">
    <source>
        <dbReference type="Proteomes" id="UP000003009"/>
    </source>
</evidence>
<comment type="catalytic activity">
    <reaction evidence="14">
        <text>a ubiquinone + reduced [electron-transfer flavoprotein] = a ubiquinol + oxidized [electron-transfer flavoprotein] + H(+)</text>
        <dbReference type="Rhea" id="RHEA:24052"/>
        <dbReference type="Rhea" id="RHEA-COMP:9565"/>
        <dbReference type="Rhea" id="RHEA-COMP:9566"/>
        <dbReference type="Rhea" id="RHEA-COMP:10685"/>
        <dbReference type="Rhea" id="RHEA-COMP:10686"/>
        <dbReference type="ChEBI" id="CHEBI:15378"/>
        <dbReference type="ChEBI" id="CHEBI:16389"/>
        <dbReference type="ChEBI" id="CHEBI:17976"/>
        <dbReference type="ChEBI" id="CHEBI:57692"/>
        <dbReference type="ChEBI" id="CHEBI:58307"/>
        <dbReference type="EC" id="1.5.5.1"/>
    </reaction>
</comment>
<comment type="cofactor">
    <cofactor evidence="1 14">
        <name>FAD</name>
        <dbReference type="ChEBI" id="CHEBI:57692"/>
    </cofactor>
</comment>
<dbReference type="Gene3D" id="3.30.70.20">
    <property type="match status" value="1"/>
</dbReference>
<reference evidence="17" key="1">
    <citation type="submission" date="2009-04" db="EMBL/GenBank/DDBJ databases">
        <authorList>
            <person name="Weinstock G."/>
            <person name="Sodergren E."/>
            <person name="Clifton S."/>
            <person name="Fulton L."/>
            <person name="Fulton B."/>
            <person name="Courtney L."/>
            <person name="Fronick C."/>
            <person name="Harrison M."/>
            <person name="Strong C."/>
            <person name="Farmer C."/>
            <person name="Delahaunty K."/>
            <person name="Markovic C."/>
            <person name="Hall O."/>
            <person name="Minx P."/>
            <person name="Tomlinson C."/>
            <person name="Mitreva M."/>
            <person name="Nelson J."/>
            <person name="Hou S."/>
            <person name="Wollam A."/>
            <person name="Pepin K.H."/>
            <person name="Johnson M."/>
            <person name="Bhonagiri V."/>
            <person name="Nash W.E."/>
            <person name="Warren W."/>
            <person name="Chinwalla A."/>
            <person name="Mardis E.R."/>
            <person name="Wilson R.K."/>
        </authorList>
    </citation>
    <scope>NUCLEOTIDE SEQUENCE [LARGE SCALE GENOMIC DNA]</scope>
    <source>
        <strain evidence="17">ATCC 51147</strain>
    </source>
</reference>
<sequence>MNQTERDAMQYDVVIVGAGVAGLSAAIKLKQLAADAGRDISVCVLEKGSEVGAHIVSGAVFDPIALNELLPNWRELNAPLSRAVTEDEVLFLTTEQSFRLPVTPNFDNHGNYIISLGQLCRWLAEQAEGLGVEIYAGFAATELLFHADGSIKGVATGDMGVGKDGAPTANFQAGMELHAQQTLFAEGARGSLTQQVMAQFALNRDCQPQTYGLGIKEIWEVSPEQCHAGRVQHTVGYPLDQRTYGGAFVYHLDNNQIALGMVIGLDYANPYLSPFEELQRWKLHPAIRKMLEGGRRVAYGARALVEGGLQSLPHLAFAGGALIGDCAGFLNVPRIKGSHAAMKSAMLAAEAIFPLLDDLGDRQPESGKQADEYEKLFQNSWLYQELHQARNIRPAFKWGLIPAMIYSGLEFYLLKGRAPWTIKHHGTDHGSLKKAAACQPIDYPKPDGKITFDRLSSVQLANVAHEENQPVHLRLRHPRLMLDVNAAEYASPETRYCPAGVYEIVQKGGAARLQINAANCVHCKTCDIKDPTQNIEWTCPEGGGGANYGAM</sequence>
<keyword evidence="3 14" id="KW-0813">Transport</keyword>
<dbReference type="GO" id="GO:0016020">
    <property type="term" value="C:membrane"/>
    <property type="evidence" value="ECO:0007669"/>
    <property type="project" value="UniProtKB-SubCell"/>
</dbReference>
<evidence type="ECO:0000256" key="9">
    <source>
        <dbReference type="ARBA" id="ARBA00023002"/>
    </source>
</evidence>